<evidence type="ECO:0000256" key="1">
    <source>
        <dbReference type="SAM" id="MobiDB-lite"/>
    </source>
</evidence>
<dbReference type="OrthoDB" id="2268070at2759"/>
<proteinExistence type="predicted"/>
<dbReference type="Gene3D" id="1.20.141.10">
    <property type="entry name" value="Chitosanase, subunit A, domain 1"/>
    <property type="match status" value="1"/>
</dbReference>
<dbReference type="AlphaFoldDB" id="A0A0C9MLG9"/>
<evidence type="ECO:0000256" key="2">
    <source>
        <dbReference type="SAM" id="SignalP"/>
    </source>
</evidence>
<dbReference type="InterPro" id="IPR023099">
    <property type="entry name" value="Glyco_hydro_46_N"/>
</dbReference>
<dbReference type="Proteomes" id="UP000053815">
    <property type="component" value="Unassembled WGS sequence"/>
</dbReference>
<feature type="signal peptide" evidence="2">
    <location>
        <begin position="1"/>
        <end position="21"/>
    </location>
</feature>
<dbReference type="SMR" id="A0A0C9MLG9"/>
<dbReference type="EMBL" id="DF836341">
    <property type="protein sequence ID" value="GAN03982.1"/>
    <property type="molecule type" value="Genomic_DNA"/>
</dbReference>
<feature type="compositionally biased region" description="Basic and acidic residues" evidence="1">
    <location>
        <begin position="199"/>
        <end position="212"/>
    </location>
</feature>
<reference evidence="3" key="1">
    <citation type="submission" date="2014-09" db="EMBL/GenBank/DDBJ databases">
        <title>Draft genome sequence of an oleaginous Mucoromycotina fungus Mucor ambiguus NBRC6742.</title>
        <authorList>
            <person name="Takeda I."/>
            <person name="Yamane N."/>
            <person name="Morita T."/>
            <person name="Tamano K."/>
            <person name="Machida M."/>
            <person name="Baker S."/>
            <person name="Koike H."/>
        </authorList>
    </citation>
    <scope>NUCLEOTIDE SEQUENCE</scope>
    <source>
        <strain evidence="3">NBRC 6742</strain>
    </source>
</reference>
<feature type="chain" id="PRO_5002215468" evidence="2">
    <location>
        <begin position="22"/>
        <end position="864"/>
    </location>
</feature>
<name>A0A0C9MLG9_9FUNG</name>
<evidence type="ECO:0000313" key="3">
    <source>
        <dbReference type="EMBL" id="GAN03982.1"/>
    </source>
</evidence>
<organism evidence="3">
    <name type="scientific">Mucor ambiguus</name>
    <dbReference type="NCBI Taxonomy" id="91626"/>
    <lineage>
        <taxon>Eukaryota</taxon>
        <taxon>Fungi</taxon>
        <taxon>Fungi incertae sedis</taxon>
        <taxon>Mucoromycota</taxon>
        <taxon>Mucoromycotina</taxon>
        <taxon>Mucoromycetes</taxon>
        <taxon>Mucorales</taxon>
        <taxon>Mucorineae</taxon>
        <taxon>Mucoraceae</taxon>
        <taxon>Mucor</taxon>
    </lineage>
</organism>
<dbReference type="GO" id="GO:0005576">
    <property type="term" value="C:extracellular region"/>
    <property type="evidence" value="ECO:0007669"/>
    <property type="project" value="InterPro"/>
</dbReference>
<evidence type="ECO:0000313" key="4">
    <source>
        <dbReference type="Proteomes" id="UP000053815"/>
    </source>
</evidence>
<dbReference type="Pfam" id="PF01374">
    <property type="entry name" value="Glyco_hydro_46"/>
    <property type="match status" value="1"/>
</dbReference>
<dbReference type="GO" id="GO:0005975">
    <property type="term" value="P:carbohydrate metabolic process"/>
    <property type="evidence" value="ECO:0007669"/>
    <property type="project" value="InterPro"/>
</dbReference>
<keyword evidence="4" id="KW-1185">Reference proteome</keyword>
<dbReference type="InterPro" id="IPR000400">
    <property type="entry name" value="Glyco_hydro_46"/>
</dbReference>
<dbReference type="GO" id="GO:0016977">
    <property type="term" value="F:chitosanase activity"/>
    <property type="evidence" value="ECO:0007669"/>
    <property type="project" value="InterPro"/>
</dbReference>
<sequence>MKLKSSYLSVFVFTAAISAFAVDPEDAASLEESASLVCPDYQLKCPECPEGQACVYPDSGGCSGAGVPVCQAIDCHGIVCLTKRLPWYISQGVPILMSIQWPILLPVPRTANCPGKCQYPDADYCCPKSGAAVCNISVFDKRALGYLSGGLPEDIELYAGYMPAVDMNNDDIWEYQNFGLGVQAYQDVPQQEHHHQHHHDHDHAYYHKDSNHKQNAKGGCPTCTKTVTDVSVQLEFVTTTREPGKPIECGHHIEPCPSECPFNCIYPMNEPCPFTQKPWCPSILDQTNVPEDDCDTIYNTEGYPYPYFPSYDPYYGIFTSILNRSGVTSTPSFVTEQPTEVPTVFCPLIFIMCPKECPDTCLRQNVPCPFANEGYCPGSEPPALPSSSVMEEATTPGETTLSDGAILCPLYILACPYCPDGYTCTRETTGYCPNTNVPYCFSTATAEPVITSTAAPLFEFYPEPYPPQPSHWRGWGQFDDLPEDLVYHAMSFASHSSDDGNDASTLTSNLYIPEQLKHYTEKEENQNICQKNGFIRIASQQIFDQVQSLRSFQQELDNEAYQNCRNRYQPHPAMCNKFDFISSEEAVKKGCIVPKNGTTFYDLSDLPQVTEMNIHTIKMASLITNVFEDGDSNFAFASCSNIQDLRGFTSGYAGFTTGTGDSETLIQLYSQNHPNNRLEQFLPRCHEISSLPHCDRQSRGTTQGLEQFCAAWKDEACDASGAFAKTQRQWVFENYMIPSARYAAQSGVTSALGQAIFYDTIIQHGFQYVEPDINIVRILTLTGPRMRLESEQDYLTRFITTRRELQCCYPDKVWPASASRSADLQSLVDDFEKYKNLDGPVPLIKFGKEIKGDENLERDEKHCN</sequence>
<keyword evidence="2" id="KW-0732">Signal</keyword>
<dbReference type="SUPFAM" id="SSF53955">
    <property type="entry name" value="Lysozyme-like"/>
    <property type="match status" value="1"/>
</dbReference>
<dbReference type="InterPro" id="IPR023346">
    <property type="entry name" value="Lysozyme-like_dom_sf"/>
</dbReference>
<dbReference type="Gene3D" id="3.30.386.10">
    <property type="entry name" value="Chitosanase, subunit A, domain 2"/>
    <property type="match status" value="1"/>
</dbReference>
<protein>
    <submittedName>
        <fullName evidence="3">Chitosanase</fullName>
    </submittedName>
</protein>
<feature type="region of interest" description="Disordered" evidence="1">
    <location>
        <begin position="189"/>
        <end position="213"/>
    </location>
</feature>
<gene>
    <name evidence="3" type="ORF">MAM1_0052d03438</name>
</gene>
<accession>A0A0C9MLG9</accession>